<dbReference type="OrthoDB" id="675568at2759"/>
<name>A0A6G1C773_9ORYZ</name>
<evidence type="ECO:0008006" key="3">
    <source>
        <dbReference type="Google" id="ProtNLM"/>
    </source>
</evidence>
<evidence type="ECO:0000313" key="1">
    <source>
        <dbReference type="EMBL" id="KAF0895881.1"/>
    </source>
</evidence>
<dbReference type="SUPFAM" id="SSF52540">
    <property type="entry name" value="P-loop containing nucleoside triphosphate hydrolases"/>
    <property type="match status" value="1"/>
</dbReference>
<protein>
    <recommendedName>
        <fullName evidence="3">Rx N-terminal domain-containing protein</fullName>
    </recommendedName>
</protein>
<dbReference type="PANTHER" id="PTHR33377:SF66">
    <property type="entry name" value="EXPRESSED PROTEIN"/>
    <property type="match status" value="1"/>
</dbReference>
<dbReference type="PANTHER" id="PTHR33377">
    <property type="entry name" value="OS10G0134700 PROTEIN-RELATED"/>
    <property type="match status" value="1"/>
</dbReference>
<dbReference type="Proteomes" id="UP000479710">
    <property type="component" value="Unassembled WGS sequence"/>
</dbReference>
<dbReference type="AlphaFoldDB" id="A0A6G1C773"/>
<proteinExistence type="predicted"/>
<comment type="caution">
    <text evidence="1">The sequence shown here is derived from an EMBL/GenBank/DDBJ whole genome shotgun (WGS) entry which is preliminary data.</text>
</comment>
<keyword evidence="2" id="KW-1185">Reference proteome</keyword>
<evidence type="ECO:0000313" key="2">
    <source>
        <dbReference type="Proteomes" id="UP000479710"/>
    </source>
</evidence>
<accession>A0A6G1C773</accession>
<sequence>MEILISAVAGDLISRFISSLAQNFSNHTCEEEDRTRLNRILLRMHSVVEEAEGRHITNRGMLLQLKGLIEGFYLGYYMLDKVKFQPPEEESIKDEDERVCNFFSHIFFFKEDDLKMGEHSVNSKASAGKYLFVIEFIWDVDEAAWAKFQLYLQNMAGTGIKVLVIGRTESIAKFGTTQPIRVKRLSEEEYWYYFKALAFGNVILGADIPVEDKFDVLVWRSRIPPYCDYIVSYKKQKALCMVGRRNHLALRKYKKKS</sequence>
<gene>
    <name evidence="1" type="ORF">E2562_016604</name>
</gene>
<dbReference type="InterPro" id="IPR027417">
    <property type="entry name" value="P-loop_NTPase"/>
</dbReference>
<organism evidence="1 2">
    <name type="scientific">Oryza meyeriana var. granulata</name>
    <dbReference type="NCBI Taxonomy" id="110450"/>
    <lineage>
        <taxon>Eukaryota</taxon>
        <taxon>Viridiplantae</taxon>
        <taxon>Streptophyta</taxon>
        <taxon>Embryophyta</taxon>
        <taxon>Tracheophyta</taxon>
        <taxon>Spermatophyta</taxon>
        <taxon>Magnoliopsida</taxon>
        <taxon>Liliopsida</taxon>
        <taxon>Poales</taxon>
        <taxon>Poaceae</taxon>
        <taxon>BOP clade</taxon>
        <taxon>Oryzoideae</taxon>
        <taxon>Oryzeae</taxon>
        <taxon>Oryzinae</taxon>
        <taxon>Oryza</taxon>
        <taxon>Oryza meyeriana</taxon>
    </lineage>
</organism>
<reference evidence="1 2" key="1">
    <citation type="submission" date="2019-11" db="EMBL/GenBank/DDBJ databases">
        <title>Whole genome sequence of Oryza granulata.</title>
        <authorList>
            <person name="Li W."/>
        </authorList>
    </citation>
    <scope>NUCLEOTIDE SEQUENCE [LARGE SCALE GENOMIC DNA]</scope>
    <source>
        <strain evidence="2">cv. Menghai</strain>
        <tissue evidence="1">Leaf</tissue>
    </source>
</reference>
<dbReference type="EMBL" id="SPHZ02000010">
    <property type="protein sequence ID" value="KAF0895881.1"/>
    <property type="molecule type" value="Genomic_DNA"/>
</dbReference>